<protein>
    <submittedName>
        <fullName evidence="1">E3 ubiquitin-protein ligase SINAT5-like</fullName>
    </submittedName>
</protein>
<evidence type="ECO:0000313" key="2">
    <source>
        <dbReference type="Proteomes" id="UP001237642"/>
    </source>
</evidence>
<reference evidence="1" key="2">
    <citation type="submission" date="2023-05" db="EMBL/GenBank/DDBJ databases">
        <authorList>
            <person name="Schelkunov M.I."/>
        </authorList>
    </citation>
    <scope>NUCLEOTIDE SEQUENCE</scope>
    <source>
        <strain evidence="1">Hsosn_3</strain>
        <tissue evidence="1">Leaf</tissue>
    </source>
</reference>
<dbReference type="Proteomes" id="UP001237642">
    <property type="component" value="Unassembled WGS sequence"/>
</dbReference>
<gene>
    <name evidence="1" type="ORF">POM88_041122</name>
</gene>
<reference evidence="1" key="1">
    <citation type="submission" date="2023-02" db="EMBL/GenBank/DDBJ databases">
        <title>Genome of toxic invasive species Heracleum sosnowskyi carries increased number of genes despite the absence of recent whole-genome duplications.</title>
        <authorList>
            <person name="Schelkunov M."/>
            <person name="Shtratnikova V."/>
            <person name="Makarenko M."/>
            <person name="Klepikova A."/>
            <person name="Omelchenko D."/>
            <person name="Novikova G."/>
            <person name="Obukhova E."/>
            <person name="Bogdanov V."/>
            <person name="Penin A."/>
            <person name="Logacheva M."/>
        </authorList>
    </citation>
    <scope>NUCLEOTIDE SEQUENCE</scope>
    <source>
        <strain evidence="1">Hsosn_3</strain>
        <tissue evidence="1">Leaf</tissue>
    </source>
</reference>
<sequence>MDIDNIECVSSSDGIEDDEFHHHHHHPNHRHQQYPLKSHNKNIIIGSVVPRIAPATSVHELLECPVCTNSMYPPIHQVFFSCVRLVKMERWKIGMMVCEKSSEVEVKIVKQC</sequence>
<dbReference type="AlphaFoldDB" id="A0AAD8HFL2"/>
<evidence type="ECO:0000313" key="1">
    <source>
        <dbReference type="EMBL" id="KAK1365561.1"/>
    </source>
</evidence>
<accession>A0AAD8HFL2</accession>
<organism evidence="1 2">
    <name type="scientific">Heracleum sosnowskyi</name>
    <dbReference type="NCBI Taxonomy" id="360622"/>
    <lineage>
        <taxon>Eukaryota</taxon>
        <taxon>Viridiplantae</taxon>
        <taxon>Streptophyta</taxon>
        <taxon>Embryophyta</taxon>
        <taxon>Tracheophyta</taxon>
        <taxon>Spermatophyta</taxon>
        <taxon>Magnoliopsida</taxon>
        <taxon>eudicotyledons</taxon>
        <taxon>Gunneridae</taxon>
        <taxon>Pentapetalae</taxon>
        <taxon>asterids</taxon>
        <taxon>campanulids</taxon>
        <taxon>Apiales</taxon>
        <taxon>Apiaceae</taxon>
        <taxon>Apioideae</taxon>
        <taxon>apioid superclade</taxon>
        <taxon>Tordylieae</taxon>
        <taxon>Tordyliinae</taxon>
        <taxon>Heracleum</taxon>
    </lineage>
</organism>
<keyword evidence="2" id="KW-1185">Reference proteome</keyword>
<name>A0AAD8HFL2_9APIA</name>
<proteinExistence type="predicted"/>
<comment type="caution">
    <text evidence="1">The sequence shown here is derived from an EMBL/GenBank/DDBJ whole genome shotgun (WGS) entry which is preliminary data.</text>
</comment>
<dbReference type="EMBL" id="JAUIZM010000009">
    <property type="protein sequence ID" value="KAK1365561.1"/>
    <property type="molecule type" value="Genomic_DNA"/>
</dbReference>